<organism evidence="2 3">
    <name type="scientific">Fusarium phyllophilum</name>
    <dbReference type="NCBI Taxonomy" id="47803"/>
    <lineage>
        <taxon>Eukaryota</taxon>
        <taxon>Fungi</taxon>
        <taxon>Dikarya</taxon>
        <taxon>Ascomycota</taxon>
        <taxon>Pezizomycotina</taxon>
        <taxon>Sordariomycetes</taxon>
        <taxon>Hypocreomycetidae</taxon>
        <taxon>Hypocreales</taxon>
        <taxon>Nectriaceae</taxon>
        <taxon>Fusarium</taxon>
        <taxon>Fusarium fujikuroi species complex</taxon>
    </lineage>
</organism>
<feature type="region of interest" description="Disordered" evidence="1">
    <location>
        <begin position="119"/>
        <end position="152"/>
    </location>
</feature>
<dbReference type="OrthoDB" id="5092045at2759"/>
<accession>A0A8H5INL4</accession>
<sequence length="152" mass="17792">MHTPLLSSGALFPMAIPGMTEAQQEQQQQLASEVSTAYEPTTTIWIRSHNQLCDTPPAEENRLPFFSHDHYNCERIVPNSRSQRWVDSMGRYRRRWRGMRAHRRIAAISNARRPLAELTAEQNWRSSGDSWPPPMPRRTRNRLRKRQRPDGC</sequence>
<proteinExistence type="predicted"/>
<name>A0A8H5INL4_9HYPO</name>
<reference evidence="2 3" key="1">
    <citation type="submission" date="2020-05" db="EMBL/GenBank/DDBJ databases">
        <title>Identification and distribution of gene clusters putatively required for synthesis of sphingolipid metabolism inhibitors in phylogenetically diverse species of the filamentous fungus Fusarium.</title>
        <authorList>
            <person name="Kim H.-S."/>
            <person name="Busman M."/>
            <person name="Brown D.W."/>
            <person name="Divon H."/>
            <person name="Uhlig S."/>
            <person name="Proctor R.H."/>
        </authorList>
    </citation>
    <scope>NUCLEOTIDE SEQUENCE [LARGE SCALE GENOMIC DNA]</scope>
    <source>
        <strain evidence="2 3">NRRL 13617</strain>
    </source>
</reference>
<evidence type="ECO:0000313" key="3">
    <source>
        <dbReference type="Proteomes" id="UP000582016"/>
    </source>
</evidence>
<gene>
    <name evidence="2" type="ORF">FPHYL_12041</name>
</gene>
<comment type="caution">
    <text evidence="2">The sequence shown here is derived from an EMBL/GenBank/DDBJ whole genome shotgun (WGS) entry which is preliminary data.</text>
</comment>
<keyword evidence="3" id="KW-1185">Reference proteome</keyword>
<feature type="compositionally biased region" description="Polar residues" evidence="1">
    <location>
        <begin position="120"/>
        <end position="129"/>
    </location>
</feature>
<feature type="compositionally biased region" description="Basic residues" evidence="1">
    <location>
        <begin position="137"/>
        <end position="152"/>
    </location>
</feature>
<dbReference type="AlphaFoldDB" id="A0A8H5INL4"/>
<dbReference type="EMBL" id="JAAOAQ010000586">
    <property type="protein sequence ID" value="KAF5540540.1"/>
    <property type="molecule type" value="Genomic_DNA"/>
</dbReference>
<dbReference type="Proteomes" id="UP000582016">
    <property type="component" value="Unassembled WGS sequence"/>
</dbReference>
<evidence type="ECO:0000313" key="2">
    <source>
        <dbReference type="EMBL" id="KAF5540540.1"/>
    </source>
</evidence>
<evidence type="ECO:0000256" key="1">
    <source>
        <dbReference type="SAM" id="MobiDB-lite"/>
    </source>
</evidence>
<protein>
    <submittedName>
        <fullName evidence="2">Uncharacterized protein</fullName>
    </submittedName>
</protein>